<sequence>MNLTITYAPDSDIKYEMYGVTCNKTTKQLNPENYAASKKNAALWIVGNCLCSGRMAYVKELQKHYPVDIYGHCGKKEICREAVGSQMRSNCISDFLEKYKFYLAFENSYCENYYTEKVVKTTRVKTIPVVLGLPNYTEIFGAGTHVNARDFPSPKDLATHLHKLSDDDEAYNGIMRQKLHMKCTHNYQITDMFCDLCKTLHNRIGQRHTVPDVRTIWGVKENCVNPREFFKDIGGSAMGDFKISPAYALHDMK</sequence>
<keyword evidence="11" id="KW-0325">Glycoprotein</keyword>
<dbReference type="SUPFAM" id="SSF53756">
    <property type="entry name" value="UDP-Glycosyltransferase/glycogen phosphorylase"/>
    <property type="match status" value="1"/>
</dbReference>
<dbReference type="InterPro" id="IPR038577">
    <property type="entry name" value="GT10-like_C_sf"/>
</dbReference>
<evidence type="ECO:0000259" key="13">
    <source>
        <dbReference type="Pfam" id="PF00852"/>
    </source>
</evidence>
<keyword evidence="9 12" id="KW-0333">Golgi apparatus</keyword>
<keyword evidence="4 12" id="KW-0328">Glycosyltransferase</keyword>
<dbReference type="HOGENOM" id="CLU_032075_5_1_1"/>
<dbReference type="EnsemblMetazoa" id="CapteT145523">
    <property type="protein sequence ID" value="CapteP145523"/>
    <property type="gene ID" value="CapteG145523"/>
</dbReference>
<keyword evidence="5 12" id="KW-0808">Transferase</keyword>
<evidence type="ECO:0000256" key="7">
    <source>
        <dbReference type="ARBA" id="ARBA00022968"/>
    </source>
</evidence>
<keyword evidence="7" id="KW-0735">Signal-anchor</keyword>
<comment type="pathway">
    <text evidence="2">Protein modification; protein glycosylation.</text>
</comment>
<organism evidence="14">
    <name type="scientific">Capitella teleta</name>
    <name type="common">Polychaete worm</name>
    <dbReference type="NCBI Taxonomy" id="283909"/>
    <lineage>
        <taxon>Eukaryota</taxon>
        <taxon>Metazoa</taxon>
        <taxon>Spiralia</taxon>
        <taxon>Lophotrochozoa</taxon>
        <taxon>Annelida</taxon>
        <taxon>Polychaeta</taxon>
        <taxon>Sedentaria</taxon>
        <taxon>Scolecida</taxon>
        <taxon>Capitellidae</taxon>
        <taxon>Capitella</taxon>
    </lineage>
</organism>
<reference evidence="16" key="1">
    <citation type="submission" date="2012-12" db="EMBL/GenBank/DDBJ databases">
        <authorList>
            <person name="Hellsten U."/>
            <person name="Grimwood J."/>
            <person name="Chapman J.A."/>
            <person name="Shapiro H."/>
            <person name="Aerts A."/>
            <person name="Otillar R.P."/>
            <person name="Terry A.Y."/>
            <person name="Boore J.L."/>
            <person name="Simakov O."/>
            <person name="Marletaz F."/>
            <person name="Cho S.-J."/>
            <person name="Edsinger-Gonzales E."/>
            <person name="Havlak P."/>
            <person name="Kuo D.-H."/>
            <person name="Larsson T."/>
            <person name="Lv J."/>
            <person name="Arendt D."/>
            <person name="Savage R."/>
            <person name="Osoegawa K."/>
            <person name="de Jong P."/>
            <person name="Lindberg D.R."/>
            <person name="Seaver E.C."/>
            <person name="Weisblat D.A."/>
            <person name="Putnam N.H."/>
            <person name="Grigoriev I.V."/>
            <person name="Rokhsar D.S."/>
        </authorList>
    </citation>
    <scope>NUCLEOTIDE SEQUENCE</scope>
    <source>
        <strain evidence="16">I ESC-2004</strain>
    </source>
</reference>
<evidence type="ECO:0000256" key="3">
    <source>
        <dbReference type="ARBA" id="ARBA00008919"/>
    </source>
</evidence>
<dbReference type="Gene3D" id="3.40.50.11660">
    <property type="entry name" value="Glycosyl transferase family 10, C-terminal domain"/>
    <property type="match status" value="1"/>
</dbReference>
<dbReference type="UniPathway" id="UPA00378"/>
<evidence type="ECO:0000256" key="5">
    <source>
        <dbReference type="ARBA" id="ARBA00022679"/>
    </source>
</evidence>
<feature type="domain" description="Fucosyltransferase C-terminal" evidence="13">
    <location>
        <begin position="36"/>
        <end position="214"/>
    </location>
</feature>
<evidence type="ECO:0000256" key="1">
    <source>
        <dbReference type="ARBA" id="ARBA00004323"/>
    </source>
</evidence>
<evidence type="ECO:0000256" key="12">
    <source>
        <dbReference type="RuleBase" id="RU003832"/>
    </source>
</evidence>
<evidence type="ECO:0000256" key="10">
    <source>
        <dbReference type="ARBA" id="ARBA00023136"/>
    </source>
</evidence>
<dbReference type="Pfam" id="PF00852">
    <property type="entry name" value="Glyco_transf_10"/>
    <property type="match status" value="1"/>
</dbReference>
<proteinExistence type="inferred from homology"/>
<evidence type="ECO:0000256" key="8">
    <source>
        <dbReference type="ARBA" id="ARBA00022989"/>
    </source>
</evidence>
<keyword evidence="6 12" id="KW-0812">Transmembrane</keyword>
<comment type="subcellular location">
    <subcellularLocation>
        <location evidence="1">Golgi apparatus membrane</location>
        <topology evidence="1">Single-pass type II membrane protein</topology>
    </subcellularLocation>
    <subcellularLocation>
        <location evidence="12">Golgi apparatus</location>
        <location evidence="12">Golgi stack membrane</location>
        <topology evidence="12">Single-pass type II membrane protein</topology>
    </subcellularLocation>
</comment>
<dbReference type="GO" id="GO:0032580">
    <property type="term" value="C:Golgi cisterna membrane"/>
    <property type="evidence" value="ECO:0007669"/>
    <property type="project" value="UniProtKB-SubCell"/>
</dbReference>
<dbReference type="EMBL" id="AMQN01001294">
    <property type="status" value="NOT_ANNOTATED_CDS"/>
    <property type="molecule type" value="Genomic_DNA"/>
</dbReference>
<keyword evidence="16" id="KW-1185">Reference proteome</keyword>
<dbReference type="InterPro" id="IPR001503">
    <property type="entry name" value="Glyco_trans_10"/>
</dbReference>
<dbReference type="OMA" id="DWNEIAS"/>
<evidence type="ECO:0000256" key="2">
    <source>
        <dbReference type="ARBA" id="ARBA00004922"/>
    </source>
</evidence>
<dbReference type="Proteomes" id="UP000014760">
    <property type="component" value="Unassembled WGS sequence"/>
</dbReference>
<evidence type="ECO:0000256" key="4">
    <source>
        <dbReference type="ARBA" id="ARBA00022676"/>
    </source>
</evidence>
<dbReference type="PANTHER" id="PTHR48438">
    <property type="entry name" value="ALPHA-(1,3)-FUCOSYLTRANSFERASE C-RELATED"/>
    <property type="match status" value="1"/>
</dbReference>
<gene>
    <name evidence="14" type="ORF">CAPTEDRAFT_145523</name>
</gene>
<keyword evidence="8" id="KW-1133">Transmembrane helix</keyword>
<dbReference type="OrthoDB" id="427096at2759"/>
<dbReference type="EC" id="2.4.1.-" evidence="12"/>
<dbReference type="AlphaFoldDB" id="R7UQE1"/>
<dbReference type="EMBL" id="KB301364">
    <property type="protein sequence ID" value="ELU05616.1"/>
    <property type="molecule type" value="Genomic_DNA"/>
</dbReference>
<evidence type="ECO:0000313" key="15">
    <source>
        <dbReference type="EnsemblMetazoa" id="CapteP145523"/>
    </source>
</evidence>
<dbReference type="GO" id="GO:0000139">
    <property type="term" value="C:Golgi membrane"/>
    <property type="evidence" value="ECO:0007669"/>
    <property type="project" value="UniProtKB-SubCell"/>
</dbReference>
<keyword evidence="10" id="KW-0472">Membrane</keyword>
<protein>
    <recommendedName>
        <fullName evidence="12">Fucosyltransferase</fullName>
        <ecNumber evidence="12">2.4.1.-</ecNumber>
    </recommendedName>
</protein>
<evidence type="ECO:0000313" key="14">
    <source>
        <dbReference type="EMBL" id="ELU05616.1"/>
    </source>
</evidence>
<comment type="similarity">
    <text evidence="3 12">Belongs to the glycosyltransferase 10 family.</text>
</comment>
<dbReference type="PANTHER" id="PTHR48438:SF1">
    <property type="entry name" value="ALPHA-(1,3)-FUCOSYLTRANSFERASE C-RELATED"/>
    <property type="match status" value="1"/>
</dbReference>
<evidence type="ECO:0000256" key="6">
    <source>
        <dbReference type="ARBA" id="ARBA00022692"/>
    </source>
</evidence>
<reference evidence="14 16" key="2">
    <citation type="journal article" date="2013" name="Nature">
        <title>Insights into bilaterian evolution from three spiralian genomes.</title>
        <authorList>
            <person name="Simakov O."/>
            <person name="Marletaz F."/>
            <person name="Cho S.J."/>
            <person name="Edsinger-Gonzales E."/>
            <person name="Havlak P."/>
            <person name="Hellsten U."/>
            <person name="Kuo D.H."/>
            <person name="Larsson T."/>
            <person name="Lv J."/>
            <person name="Arendt D."/>
            <person name="Savage R."/>
            <person name="Osoegawa K."/>
            <person name="de Jong P."/>
            <person name="Grimwood J."/>
            <person name="Chapman J.A."/>
            <person name="Shapiro H."/>
            <person name="Aerts A."/>
            <person name="Otillar R.P."/>
            <person name="Terry A.Y."/>
            <person name="Boore J.L."/>
            <person name="Grigoriev I.V."/>
            <person name="Lindberg D.R."/>
            <person name="Seaver E.C."/>
            <person name="Weisblat D.A."/>
            <person name="Putnam N.H."/>
            <person name="Rokhsar D.S."/>
        </authorList>
    </citation>
    <scope>NUCLEOTIDE SEQUENCE</scope>
    <source>
        <strain evidence="14 16">I ESC-2004</strain>
    </source>
</reference>
<dbReference type="FunFam" id="3.40.50.11660:FF:000002">
    <property type="entry name" value="Alpha-(1,3)-fucosyltransferase"/>
    <property type="match status" value="1"/>
</dbReference>
<evidence type="ECO:0000313" key="16">
    <source>
        <dbReference type="Proteomes" id="UP000014760"/>
    </source>
</evidence>
<reference evidence="15" key="3">
    <citation type="submission" date="2015-06" db="UniProtKB">
        <authorList>
            <consortium name="EnsemblMetazoa"/>
        </authorList>
    </citation>
    <scope>IDENTIFICATION</scope>
</reference>
<dbReference type="GO" id="GO:0008417">
    <property type="term" value="F:fucosyltransferase activity"/>
    <property type="evidence" value="ECO:0007669"/>
    <property type="project" value="InterPro"/>
</dbReference>
<name>R7UQE1_CAPTE</name>
<evidence type="ECO:0000256" key="11">
    <source>
        <dbReference type="ARBA" id="ARBA00023180"/>
    </source>
</evidence>
<dbReference type="InterPro" id="IPR055270">
    <property type="entry name" value="Glyco_tran_10_C"/>
</dbReference>
<evidence type="ECO:0000256" key="9">
    <source>
        <dbReference type="ARBA" id="ARBA00023034"/>
    </source>
</evidence>
<accession>R7UQE1</accession>